<evidence type="ECO:0000313" key="6">
    <source>
        <dbReference type="Proteomes" id="UP000008639"/>
    </source>
</evidence>
<dbReference type="Proteomes" id="UP000008639">
    <property type="component" value="Chromosome"/>
</dbReference>
<gene>
    <name evidence="5" type="ordered locus">Asphe3_10310</name>
</gene>
<dbReference type="PRINTS" id="PR00035">
    <property type="entry name" value="HTHGNTR"/>
</dbReference>
<dbReference type="PROSITE" id="PS50949">
    <property type="entry name" value="HTH_GNTR"/>
    <property type="match status" value="1"/>
</dbReference>
<feature type="domain" description="HTH gntR-type" evidence="4">
    <location>
        <begin position="19"/>
        <end position="80"/>
    </location>
</feature>
<dbReference type="GO" id="GO:0003677">
    <property type="term" value="F:DNA binding"/>
    <property type="evidence" value="ECO:0007669"/>
    <property type="project" value="UniProtKB-KW"/>
</dbReference>
<evidence type="ECO:0000256" key="3">
    <source>
        <dbReference type="ARBA" id="ARBA00023163"/>
    </source>
</evidence>
<evidence type="ECO:0000256" key="2">
    <source>
        <dbReference type="ARBA" id="ARBA00023125"/>
    </source>
</evidence>
<dbReference type="RefSeq" id="WP_013600155.1">
    <property type="nucleotide sequence ID" value="NC_015145.1"/>
</dbReference>
<keyword evidence="2" id="KW-0238">DNA-binding</keyword>
<protein>
    <submittedName>
        <fullName evidence="5">Transcriptional regulator</fullName>
    </submittedName>
</protein>
<dbReference type="HOGENOM" id="CLU_2582095_0_0_11"/>
<organism evidence="5 6">
    <name type="scientific">Pseudarthrobacter phenanthrenivorans (strain DSM 18606 / JCM 16027 / LMG 23796 / Sphe3)</name>
    <name type="common">Arthrobacter phenanthrenivorans</name>
    <dbReference type="NCBI Taxonomy" id="930171"/>
    <lineage>
        <taxon>Bacteria</taxon>
        <taxon>Bacillati</taxon>
        <taxon>Actinomycetota</taxon>
        <taxon>Actinomycetes</taxon>
        <taxon>Micrococcales</taxon>
        <taxon>Micrococcaceae</taxon>
        <taxon>Pseudarthrobacter</taxon>
    </lineage>
</organism>
<dbReference type="PANTHER" id="PTHR43537">
    <property type="entry name" value="TRANSCRIPTIONAL REGULATOR, GNTR FAMILY"/>
    <property type="match status" value="1"/>
</dbReference>
<keyword evidence="1" id="KW-0805">Transcription regulation</keyword>
<dbReference type="AlphaFoldDB" id="F0M3J6"/>
<dbReference type="KEGG" id="apn:Asphe3_10310"/>
<reference evidence="5 6" key="1">
    <citation type="journal article" date="2011" name="Stand. Genomic Sci.">
        <title>Complete genome sequence of Arthrobacter phenanthrenivorans type strain (Sphe3).</title>
        <authorList>
            <person name="Kallimanis A."/>
            <person name="Labutti K.M."/>
            <person name="Lapidus A."/>
            <person name="Clum A."/>
            <person name="Lykidis A."/>
            <person name="Mavromatis K."/>
            <person name="Pagani I."/>
            <person name="Liolios K."/>
            <person name="Ivanova N."/>
            <person name="Goodwin L."/>
            <person name="Pitluck S."/>
            <person name="Chen A."/>
            <person name="Palaniappan K."/>
            <person name="Markowitz V."/>
            <person name="Bristow J."/>
            <person name="Velentzas A.D."/>
            <person name="Perisynakis A."/>
            <person name="Ouzounis C.C."/>
            <person name="Kyrpides N.C."/>
            <person name="Koukkou A.I."/>
            <person name="Drainas C."/>
        </authorList>
    </citation>
    <scope>NUCLEOTIDE SEQUENCE [LARGE SCALE GENOMIC DNA]</scope>
    <source>
        <strain evidence="6">DSM 18606 / JCM 16027 / LMG 23796 / Sphe3</strain>
    </source>
</reference>
<dbReference type="Pfam" id="PF00392">
    <property type="entry name" value="GntR"/>
    <property type="match status" value="1"/>
</dbReference>
<dbReference type="SUPFAM" id="SSF46785">
    <property type="entry name" value="Winged helix' DNA-binding domain"/>
    <property type="match status" value="1"/>
</dbReference>
<dbReference type="SMART" id="SM00345">
    <property type="entry name" value="HTH_GNTR"/>
    <property type="match status" value="1"/>
</dbReference>
<proteinExistence type="predicted"/>
<dbReference type="InterPro" id="IPR000524">
    <property type="entry name" value="Tscrpt_reg_HTH_GntR"/>
</dbReference>
<dbReference type="EMBL" id="CP002379">
    <property type="protein sequence ID" value="ADX72215.1"/>
    <property type="molecule type" value="Genomic_DNA"/>
</dbReference>
<evidence type="ECO:0000259" key="4">
    <source>
        <dbReference type="PROSITE" id="PS50949"/>
    </source>
</evidence>
<dbReference type="CDD" id="cd07377">
    <property type="entry name" value="WHTH_GntR"/>
    <property type="match status" value="1"/>
</dbReference>
<sequence length="80" mass="8729">MHQDAARFLSQPVAAQPGAPLRVAVYSRIAEAIRNGLLTPGSMIPTETELGTNMKVSRTVVREALMLLEEDGLIRARRAD</sequence>
<dbReference type="InterPro" id="IPR036390">
    <property type="entry name" value="WH_DNA-bd_sf"/>
</dbReference>
<name>F0M3J6_PSEPM</name>
<dbReference type="Gene3D" id="1.10.10.10">
    <property type="entry name" value="Winged helix-like DNA-binding domain superfamily/Winged helix DNA-binding domain"/>
    <property type="match status" value="1"/>
</dbReference>
<dbReference type="InterPro" id="IPR036388">
    <property type="entry name" value="WH-like_DNA-bd_sf"/>
</dbReference>
<evidence type="ECO:0000256" key="1">
    <source>
        <dbReference type="ARBA" id="ARBA00023015"/>
    </source>
</evidence>
<dbReference type="GO" id="GO:0003700">
    <property type="term" value="F:DNA-binding transcription factor activity"/>
    <property type="evidence" value="ECO:0007669"/>
    <property type="project" value="InterPro"/>
</dbReference>
<accession>F0M3J6</accession>
<evidence type="ECO:0000313" key="5">
    <source>
        <dbReference type="EMBL" id="ADX72215.1"/>
    </source>
</evidence>
<keyword evidence="3" id="KW-0804">Transcription</keyword>
<dbReference type="PANTHER" id="PTHR43537:SF24">
    <property type="entry name" value="GLUCONATE OPERON TRANSCRIPTIONAL REPRESSOR"/>
    <property type="match status" value="1"/>
</dbReference>
<dbReference type="STRING" id="930171.Asphe3_10310"/>
<dbReference type="eggNOG" id="COG2188">
    <property type="taxonomic scope" value="Bacteria"/>
</dbReference>